<dbReference type="Gene3D" id="2.60.40.640">
    <property type="match status" value="2"/>
</dbReference>
<sequence length="346" mass="38840">MGIFCKIGVVEEKNEFTPGSVVSGAIKYAFDKNTVVKKIVISLKGRGHLRMIEGSEKKTFAKSEEYVSIENVILNDVDGKHLEIGEYDTPFNFILPENIPASLNYINYGSDEIKCKIAYFIRIKFEVAGFLKFNKKFEKEINVVSVLKPKLSMEPVIYGERKQFFQPFKLKKGFVNVKACIKCSVLEPGGKVEIAYEVLNDSNKIVTAIETKLVTIYKFYYTEKANKKRLEDVENTESKTLAIKPGETSESSFEIEIPLDLYCIGDSKLVSRDYSVAIIACLPTPHVDVRLEIPIQVGKTSVVHPVSNIDGSSVEHDSPPSYWEAMNVANEKGALSDDGFVEYVKK</sequence>
<proteinExistence type="inferred from homology"/>
<dbReference type="InterPro" id="IPR014752">
    <property type="entry name" value="Arrestin-like_C"/>
</dbReference>
<dbReference type="PANTHER" id="PTHR11188:SF17">
    <property type="entry name" value="FI21816P1"/>
    <property type="match status" value="1"/>
</dbReference>
<accession>A0ABN8AZY5</accession>
<gene>
    <name evidence="4" type="ORF">CHILSU_LOCUS4020</name>
</gene>
<dbReference type="Pfam" id="PF02752">
    <property type="entry name" value="Arrestin_C"/>
    <property type="match status" value="1"/>
</dbReference>
<keyword evidence="2" id="KW-0716">Sensory transduction</keyword>
<feature type="domain" description="Arrestin C-terminal-like" evidence="3">
    <location>
        <begin position="171"/>
        <end position="302"/>
    </location>
</feature>
<dbReference type="InterPro" id="IPR014756">
    <property type="entry name" value="Ig_E-set"/>
</dbReference>
<evidence type="ECO:0000313" key="4">
    <source>
        <dbReference type="EMBL" id="CAH0400817.1"/>
    </source>
</evidence>
<dbReference type="EMBL" id="OU963911">
    <property type="protein sequence ID" value="CAH0400817.1"/>
    <property type="molecule type" value="Genomic_DNA"/>
</dbReference>
<evidence type="ECO:0000256" key="2">
    <source>
        <dbReference type="ARBA" id="ARBA00022606"/>
    </source>
</evidence>
<dbReference type="InterPro" id="IPR050357">
    <property type="entry name" value="Arrestin_domain-protein"/>
</dbReference>
<evidence type="ECO:0000259" key="3">
    <source>
        <dbReference type="SMART" id="SM01017"/>
    </source>
</evidence>
<dbReference type="InterPro" id="IPR011022">
    <property type="entry name" value="Arrestin_C-like"/>
</dbReference>
<name>A0ABN8AZY5_CHISP</name>
<dbReference type="InterPro" id="IPR011021">
    <property type="entry name" value="Arrestin-like_N"/>
</dbReference>
<reference evidence="4" key="1">
    <citation type="submission" date="2021-12" db="EMBL/GenBank/DDBJ databases">
        <authorList>
            <person name="King R."/>
        </authorList>
    </citation>
    <scope>NUCLEOTIDE SEQUENCE</scope>
</reference>
<dbReference type="Pfam" id="PF00339">
    <property type="entry name" value="Arrestin_N"/>
    <property type="match status" value="1"/>
</dbReference>
<dbReference type="Proteomes" id="UP001153292">
    <property type="component" value="Chromosome 18"/>
</dbReference>
<dbReference type="SMART" id="SM01017">
    <property type="entry name" value="Arrestin_C"/>
    <property type="match status" value="1"/>
</dbReference>
<protein>
    <recommendedName>
        <fullName evidence="3">Arrestin C-terminal-like domain-containing protein</fullName>
    </recommendedName>
</protein>
<dbReference type="SUPFAM" id="SSF81296">
    <property type="entry name" value="E set domains"/>
    <property type="match status" value="2"/>
</dbReference>
<evidence type="ECO:0000313" key="5">
    <source>
        <dbReference type="Proteomes" id="UP001153292"/>
    </source>
</evidence>
<comment type="similarity">
    <text evidence="1">Belongs to the arrestin family.</text>
</comment>
<evidence type="ECO:0000256" key="1">
    <source>
        <dbReference type="ARBA" id="ARBA00005298"/>
    </source>
</evidence>
<dbReference type="PANTHER" id="PTHR11188">
    <property type="entry name" value="ARRESTIN DOMAIN CONTAINING PROTEIN"/>
    <property type="match status" value="1"/>
</dbReference>
<keyword evidence="5" id="KW-1185">Reference proteome</keyword>
<organism evidence="4 5">
    <name type="scientific">Chilo suppressalis</name>
    <name type="common">Asiatic rice borer moth</name>
    <dbReference type="NCBI Taxonomy" id="168631"/>
    <lineage>
        <taxon>Eukaryota</taxon>
        <taxon>Metazoa</taxon>
        <taxon>Ecdysozoa</taxon>
        <taxon>Arthropoda</taxon>
        <taxon>Hexapoda</taxon>
        <taxon>Insecta</taxon>
        <taxon>Pterygota</taxon>
        <taxon>Neoptera</taxon>
        <taxon>Endopterygota</taxon>
        <taxon>Lepidoptera</taxon>
        <taxon>Glossata</taxon>
        <taxon>Ditrysia</taxon>
        <taxon>Pyraloidea</taxon>
        <taxon>Crambidae</taxon>
        <taxon>Crambinae</taxon>
        <taxon>Chilo</taxon>
    </lineage>
</organism>